<evidence type="ECO:0008006" key="7">
    <source>
        <dbReference type="Google" id="ProtNLM"/>
    </source>
</evidence>
<evidence type="ECO:0000313" key="6">
    <source>
        <dbReference type="Proteomes" id="UP000559256"/>
    </source>
</evidence>
<name>A0A8H5LMP6_9AGAR</name>
<proteinExistence type="inferred from homology"/>
<dbReference type="Proteomes" id="UP000559256">
    <property type="component" value="Unassembled WGS sequence"/>
</dbReference>
<sequence>MEGVIIAIDRGGTFTDVWAFIPSHLFENPSSELLGNAVISPGQNGVQVQLKLLSEDPLNYDDAPTEGIRRILQIVEGRKILRGEALNAELIDSVRMGTTVATNALLERKGEKFGLVMTKGFRDLLEIGDQTRPDLFDLSISTKPGLLYDPAYIIEADERVTIEGWSLDPQGQTVGGLLKDSEKNGEEGTVEVGISGDVVRVFKKLDEESIRTSLQALYNSGIRGLAVLLLHSWTYPTHENKIAEIASSIGFTQISLSSQLSPAIKVALSSSTANVHALMSTQAVPRGNAACVDAYLSPVVRRYVDNFLSNFVDTKAGKRCDFMQSDGGLVSAKKFSGLRAVLSGPAGGVVGFAKTTYAEKSGVPVIGFDMGGTSTDVSRFAGKFEHEFDNVCAGIKVSIPQLGIETVAAGGGSRLTYKNNTFCVGPESVGAHPGPACYRKGGELAITDANLILGRLVPSTFPCIFGPNADSPLDAEASRTKFAKLTEEINSQRPGTKPYSIDEVAAGFLRVANENMSRPMRSLTEQRGYAASAHNLCCFGGAGGQHACVIAKGLGIGLVIVPRFSSILSAYGIACADSVSEVSEPTTVNLSKGNNATWSTIQERIEKLRAQVSKNLQEQDVEQVTYHVELGCAYDGSDTVLQIPYHGPSVVEDFIAAHLQETSFSMPRDVLGVSVRVRGTGKTVDFTPIGFGDELAAAESAWANGKDVPSPKEAELVSAYFDFTSGGKRVQTLVYALGSVPHGSRIPGPAIIADNTQTIVIEPGCVAFVLSEHVVIRVGNEESSVIKDSEVDIQVADPIMLAVFGNRFMSIAEQMGHTLERTSISVSIKERLDFSCSIHSTDGSLVANAPHAIHLGSMQYAVQSQHQHWLGKLRPGDVLLTNHPEWGGTHLPDLTVVTPVFSPEDTKVLFYVASRGHHTDIGGTSVTSMNPISKELWQEGVSVKSFLLCSQGKFNEEGFRELFAEPAKYPGSSATRRIDHNITDIQAAISANVRGISLMKTLFEEFGTKTVLFYMSQIQTLAAQTVRTFFQDVYKRFEGRPLEAQDYMDDGTIIKVRITIDPETWNAVFDWTGTGPQTHGNFNCPISLSYAAIIYSLRSMIRADIPMPLNQGVLDPITNIVPKGCFLNPTGVVAISGSTISSQRLVDVILRAFMAAAASQGCANSLGFGTGGKDAFGNVIPGFAYGEAIGGGSGAGPGWHGSHAISVHSTNTRLTDAEVIEARCPLLVEEFTIRRDSGGKGRWMGGNGCIRQIKARIPVNCSIVSQRRVFAPFGLEGASDGARGKNIWIRHDPEDQSTAEISMGNNSLVRLGKGDSVRIETPGGGGWGAPA</sequence>
<evidence type="ECO:0000259" key="2">
    <source>
        <dbReference type="Pfam" id="PF01968"/>
    </source>
</evidence>
<dbReference type="InterPro" id="IPR002821">
    <property type="entry name" value="Hydantoinase_A"/>
</dbReference>
<dbReference type="InterPro" id="IPR045079">
    <property type="entry name" value="Oxoprolinase-like"/>
</dbReference>
<dbReference type="PANTHER" id="PTHR11365">
    <property type="entry name" value="5-OXOPROLINASE RELATED"/>
    <property type="match status" value="1"/>
</dbReference>
<feature type="domain" description="Hydantoinase B/oxoprolinase" evidence="3">
    <location>
        <begin position="797"/>
        <end position="1330"/>
    </location>
</feature>
<dbReference type="Pfam" id="PF05378">
    <property type="entry name" value="Hydant_A_N"/>
    <property type="match status" value="1"/>
</dbReference>
<comment type="similarity">
    <text evidence="1">Belongs to the oxoprolinase family.</text>
</comment>
<comment type="caution">
    <text evidence="5">The sequence shown here is derived from an EMBL/GenBank/DDBJ whole genome shotgun (WGS) entry which is preliminary data.</text>
</comment>
<dbReference type="GO" id="GO:0005829">
    <property type="term" value="C:cytosol"/>
    <property type="evidence" value="ECO:0007669"/>
    <property type="project" value="TreeGrafter"/>
</dbReference>
<dbReference type="OrthoDB" id="3643at2759"/>
<evidence type="ECO:0000259" key="3">
    <source>
        <dbReference type="Pfam" id="PF02538"/>
    </source>
</evidence>
<dbReference type="EMBL" id="JAACJM010000036">
    <property type="protein sequence ID" value="KAF5362841.1"/>
    <property type="molecule type" value="Genomic_DNA"/>
</dbReference>
<evidence type="ECO:0000256" key="1">
    <source>
        <dbReference type="ARBA" id="ARBA00010403"/>
    </source>
</evidence>
<reference evidence="5 6" key="1">
    <citation type="journal article" date="2020" name="ISME J.">
        <title>Uncovering the hidden diversity of litter-decomposition mechanisms in mushroom-forming fungi.</title>
        <authorList>
            <person name="Floudas D."/>
            <person name="Bentzer J."/>
            <person name="Ahren D."/>
            <person name="Johansson T."/>
            <person name="Persson P."/>
            <person name="Tunlid A."/>
        </authorList>
    </citation>
    <scope>NUCLEOTIDE SEQUENCE [LARGE SCALE GENOMIC DNA]</scope>
    <source>
        <strain evidence="5 6">CBS 291.85</strain>
    </source>
</reference>
<accession>A0A8H5LMP6</accession>
<dbReference type="InterPro" id="IPR008040">
    <property type="entry name" value="Hydant_A_N"/>
</dbReference>
<dbReference type="Pfam" id="PF01968">
    <property type="entry name" value="Hydantoinase_A"/>
    <property type="match status" value="1"/>
</dbReference>
<dbReference type="Pfam" id="PF02538">
    <property type="entry name" value="Hydantoinase_B"/>
    <property type="match status" value="1"/>
</dbReference>
<feature type="domain" description="Hydantoinase A/oxoprolinase" evidence="2">
    <location>
        <begin position="286"/>
        <end position="581"/>
    </location>
</feature>
<dbReference type="GO" id="GO:0017168">
    <property type="term" value="F:5-oxoprolinase (ATP-hydrolyzing) activity"/>
    <property type="evidence" value="ECO:0007669"/>
    <property type="project" value="TreeGrafter"/>
</dbReference>
<keyword evidence="6" id="KW-1185">Reference proteome</keyword>
<evidence type="ECO:0000313" key="5">
    <source>
        <dbReference type="EMBL" id="KAF5362841.1"/>
    </source>
</evidence>
<evidence type="ECO:0000259" key="4">
    <source>
        <dbReference type="Pfam" id="PF05378"/>
    </source>
</evidence>
<protein>
    <recommendedName>
        <fullName evidence="7">5-oxoprolinase</fullName>
    </recommendedName>
</protein>
<dbReference type="PANTHER" id="PTHR11365:SF2">
    <property type="entry name" value="5-OXOPROLINASE"/>
    <property type="match status" value="1"/>
</dbReference>
<dbReference type="InterPro" id="IPR003692">
    <property type="entry name" value="Hydantoinase_B"/>
</dbReference>
<organism evidence="5 6">
    <name type="scientific">Tetrapyrgos nigripes</name>
    <dbReference type="NCBI Taxonomy" id="182062"/>
    <lineage>
        <taxon>Eukaryota</taxon>
        <taxon>Fungi</taxon>
        <taxon>Dikarya</taxon>
        <taxon>Basidiomycota</taxon>
        <taxon>Agaricomycotina</taxon>
        <taxon>Agaricomycetes</taxon>
        <taxon>Agaricomycetidae</taxon>
        <taxon>Agaricales</taxon>
        <taxon>Marasmiineae</taxon>
        <taxon>Marasmiaceae</taxon>
        <taxon>Tetrapyrgos</taxon>
    </lineage>
</organism>
<gene>
    <name evidence="5" type="ORF">D9758_007079</name>
</gene>
<feature type="domain" description="Hydantoinase/oxoprolinase N-terminal" evidence="4">
    <location>
        <begin position="6"/>
        <end position="249"/>
    </location>
</feature>
<dbReference type="GO" id="GO:0006749">
    <property type="term" value="P:glutathione metabolic process"/>
    <property type="evidence" value="ECO:0007669"/>
    <property type="project" value="TreeGrafter"/>
</dbReference>